<proteinExistence type="predicted"/>
<dbReference type="EMBL" id="AZGB01000027">
    <property type="protein sequence ID" value="KRM04459.1"/>
    <property type="molecule type" value="Genomic_DNA"/>
</dbReference>
<sequence>MKIKFAEVDAEKTEIRVLRNENLEGTLKLIDDSWVFFPDDDQIDPIDYKNNNLEEVKEEIKLAYEALD</sequence>
<evidence type="ECO:0000313" key="1">
    <source>
        <dbReference type="EMBL" id="KRM04459.1"/>
    </source>
</evidence>
<organism evidence="1 2">
    <name type="scientific">Liquorilactobacillus ghanensis DSM 18630</name>
    <dbReference type="NCBI Taxonomy" id="1423750"/>
    <lineage>
        <taxon>Bacteria</taxon>
        <taxon>Bacillati</taxon>
        <taxon>Bacillota</taxon>
        <taxon>Bacilli</taxon>
        <taxon>Lactobacillales</taxon>
        <taxon>Lactobacillaceae</taxon>
        <taxon>Liquorilactobacillus</taxon>
    </lineage>
</organism>
<dbReference type="AlphaFoldDB" id="A0A0R1VKW9"/>
<evidence type="ECO:0000313" key="2">
    <source>
        <dbReference type="Proteomes" id="UP000051451"/>
    </source>
</evidence>
<reference evidence="1 2" key="1">
    <citation type="journal article" date="2015" name="Genome Announc.">
        <title>Expanding the biotechnology potential of lactobacilli through comparative genomics of 213 strains and associated genera.</title>
        <authorList>
            <person name="Sun Z."/>
            <person name="Harris H.M."/>
            <person name="McCann A."/>
            <person name="Guo C."/>
            <person name="Argimon S."/>
            <person name="Zhang W."/>
            <person name="Yang X."/>
            <person name="Jeffery I.B."/>
            <person name="Cooney J.C."/>
            <person name="Kagawa T.F."/>
            <person name="Liu W."/>
            <person name="Song Y."/>
            <person name="Salvetti E."/>
            <person name="Wrobel A."/>
            <person name="Rasinkangas P."/>
            <person name="Parkhill J."/>
            <person name="Rea M.C."/>
            <person name="O'Sullivan O."/>
            <person name="Ritari J."/>
            <person name="Douillard F.P."/>
            <person name="Paul Ross R."/>
            <person name="Yang R."/>
            <person name="Briner A.E."/>
            <person name="Felis G.E."/>
            <person name="de Vos W.M."/>
            <person name="Barrangou R."/>
            <person name="Klaenhammer T.R."/>
            <person name="Caufield P.W."/>
            <person name="Cui Y."/>
            <person name="Zhang H."/>
            <person name="O'Toole P.W."/>
        </authorList>
    </citation>
    <scope>NUCLEOTIDE SEQUENCE [LARGE SCALE GENOMIC DNA]</scope>
    <source>
        <strain evidence="1 2">DSM 18630</strain>
    </source>
</reference>
<dbReference type="PATRIC" id="fig|1423750.3.peg.2180"/>
<name>A0A0R1VKW9_9LACO</name>
<dbReference type="RefSeq" id="WP_057872509.1">
    <property type="nucleotide sequence ID" value="NZ_AZGB01000027.1"/>
</dbReference>
<accession>A0A0R1VKW9</accession>
<comment type="caution">
    <text evidence="1">The sequence shown here is derived from an EMBL/GenBank/DDBJ whole genome shotgun (WGS) entry which is preliminary data.</text>
</comment>
<gene>
    <name evidence="1" type="ORF">FC89_GL002139</name>
</gene>
<dbReference type="Proteomes" id="UP000051451">
    <property type="component" value="Unassembled WGS sequence"/>
</dbReference>
<keyword evidence="2" id="KW-1185">Reference proteome</keyword>
<dbReference type="GeneID" id="98319808"/>
<protein>
    <submittedName>
        <fullName evidence="1">Uncharacterized protein</fullName>
    </submittedName>
</protein>